<protein>
    <recommendedName>
        <fullName evidence="3">DNA-directed RNA polymerase</fullName>
    </recommendedName>
</protein>
<dbReference type="Proteomes" id="UP001627154">
    <property type="component" value="Unassembled WGS sequence"/>
</dbReference>
<organism evidence="1 2">
    <name type="scientific">Trichogramma kaykai</name>
    <dbReference type="NCBI Taxonomy" id="54128"/>
    <lineage>
        <taxon>Eukaryota</taxon>
        <taxon>Metazoa</taxon>
        <taxon>Ecdysozoa</taxon>
        <taxon>Arthropoda</taxon>
        <taxon>Hexapoda</taxon>
        <taxon>Insecta</taxon>
        <taxon>Pterygota</taxon>
        <taxon>Neoptera</taxon>
        <taxon>Endopterygota</taxon>
        <taxon>Hymenoptera</taxon>
        <taxon>Apocrita</taxon>
        <taxon>Proctotrupomorpha</taxon>
        <taxon>Chalcidoidea</taxon>
        <taxon>Trichogrammatidae</taxon>
        <taxon>Trichogramma</taxon>
    </lineage>
</organism>
<gene>
    <name evidence="1" type="ORF">TKK_011063</name>
</gene>
<dbReference type="EMBL" id="JBJJXI010000088">
    <property type="protein sequence ID" value="KAL3394782.1"/>
    <property type="molecule type" value="Genomic_DNA"/>
</dbReference>
<accession>A0ABD2WQL9</accession>
<sequence length="90" mass="10046">MMETDPDNPKLGVMYPSPLINLPKFDLVNGFIPDYLHMALEGIAKQFANFHLDELDANGTIPKIDSISNPHIGHDQFFARYLLSESEDGG</sequence>
<evidence type="ECO:0008006" key="3">
    <source>
        <dbReference type="Google" id="ProtNLM"/>
    </source>
</evidence>
<evidence type="ECO:0000313" key="1">
    <source>
        <dbReference type="EMBL" id="KAL3394782.1"/>
    </source>
</evidence>
<evidence type="ECO:0000313" key="2">
    <source>
        <dbReference type="Proteomes" id="UP001627154"/>
    </source>
</evidence>
<comment type="caution">
    <text evidence="1">The sequence shown here is derived from an EMBL/GenBank/DDBJ whole genome shotgun (WGS) entry which is preliminary data.</text>
</comment>
<dbReference type="AlphaFoldDB" id="A0ABD2WQL9"/>
<proteinExistence type="predicted"/>
<name>A0ABD2WQL9_9HYME</name>
<keyword evidence="2" id="KW-1185">Reference proteome</keyword>
<reference evidence="1 2" key="1">
    <citation type="journal article" date="2024" name="bioRxiv">
        <title>A reference genome for Trichogramma kaykai: A tiny desert-dwelling parasitoid wasp with competing sex-ratio distorters.</title>
        <authorList>
            <person name="Culotta J."/>
            <person name="Lindsey A.R."/>
        </authorList>
    </citation>
    <scope>NUCLEOTIDE SEQUENCE [LARGE SCALE GENOMIC DNA]</scope>
    <source>
        <strain evidence="1 2">KSX58</strain>
    </source>
</reference>